<evidence type="ECO:0000259" key="11">
    <source>
        <dbReference type="Pfam" id="PF13947"/>
    </source>
</evidence>
<dbReference type="OMA" id="WINGSGF"/>
<evidence type="ECO:0000256" key="5">
    <source>
        <dbReference type="ARBA" id="ARBA00022989"/>
    </source>
</evidence>
<sequence length="275" mass="29643">MHRHLLLFTAATVLLLLPTASSLSAGKSLSNCSRTFRCGDVVNISYPFTGGDRPSHCGPPEFRLSCASYPELTVGSLIYNVKALDQTSRSLTLARADAYDVDSCLQQYANSTLNSNIFTVASDSEVLTLFYKCSNLTNINPNNQFTCWINGSGFKRENYYLIGAVPTDPILNGSKCEVSATVPIQPSVANKSTIFSYKSFLPEALTAGFEVNYTNPYEDHCVMCGGIGGECGFDSDQGKPICICGDHICSTSTPGTSIDPLSVRSNESEGVLRDC</sequence>
<accession>A0A059BTN6</accession>
<dbReference type="GO" id="GO:0016020">
    <property type="term" value="C:membrane"/>
    <property type="evidence" value="ECO:0007669"/>
    <property type="project" value="UniProtKB-SubCell"/>
</dbReference>
<evidence type="ECO:0000256" key="9">
    <source>
        <dbReference type="ARBA" id="ARBA00048679"/>
    </source>
</evidence>
<dbReference type="Pfam" id="PF14380">
    <property type="entry name" value="WAK_assoc"/>
    <property type="match status" value="1"/>
</dbReference>
<keyword evidence="7" id="KW-0325">Glycoprotein</keyword>
<feature type="domain" description="Wall-associated receptor kinase C-terminal" evidence="12">
    <location>
        <begin position="172"/>
        <end position="246"/>
    </location>
</feature>
<feature type="chain" id="PRO_5001573849" description="non-specific serine/threonine protein kinase" evidence="10">
    <location>
        <begin position="23"/>
        <end position="275"/>
    </location>
</feature>
<dbReference type="EC" id="2.7.11.1" evidence="2"/>
<keyword evidence="6" id="KW-0472">Membrane</keyword>
<name>A0A059BTN6_EUCGR</name>
<proteinExistence type="predicted"/>
<protein>
    <recommendedName>
        <fullName evidence="2">non-specific serine/threonine protein kinase</fullName>
        <ecNumber evidence="2">2.7.11.1</ecNumber>
    </recommendedName>
</protein>
<dbReference type="AlphaFoldDB" id="A0A059BTN6"/>
<evidence type="ECO:0000259" key="12">
    <source>
        <dbReference type="Pfam" id="PF14380"/>
    </source>
</evidence>
<dbReference type="GO" id="GO:0004674">
    <property type="term" value="F:protein serine/threonine kinase activity"/>
    <property type="evidence" value="ECO:0007669"/>
    <property type="project" value="UniProtKB-KW"/>
</dbReference>
<dbReference type="InterPro" id="IPR025287">
    <property type="entry name" value="WAK_GUB"/>
</dbReference>
<evidence type="ECO:0000256" key="4">
    <source>
        <dbReference type="ARBA" id="ARBA00022729"/>
    </source>
</evidence>
<evidence type="ECO:0000256" key="8">
    <source>
        <dbReference type="ARBA" id="ARBA00047899"/>
    </source>
</evidence>
<dbReference type="EMBL" id="KK198758">
    <property type="protein sequence ID" value="KCW69316.1"/>
    <property type="molecule type" value="Genomic_DNA"/>
</dbReference>
<dbReference type="GO" id="GO:0030247">
    <property type="term" value="F:polysaccharide binding"/>
    <property type="evidence" value="ECO:0007669"/>
    <property type="project" value="InterPro"/>
</dbReference>
<dbReference type="Gramene" id="KCW69316">
    <property type="protein sequence ID" value="KCW69316"/>
    <property type="gene ID" value="EUGRSUZ_F02804"/>
</dbReference>
<dbReference type="InterPro" id="IPR032872">
    <property type="entry name" value="WAK_assoc_C"/>
</dbReference>
<dbReference type="PANTHER" id="PTHR33138">
    <property type="entry name" value="OS01G0690200 PROTEIN"/>
    <property type="match status" value="1"/>
</dbReference>
<evidence type="ECO:0000256" key="3">
    <source>
        <dbReference type="ARBA" id="ARBA00022692"/>
    </source>
</evidence>
<evidence type="ECO:0000256" key="1">
    <source>
        <dbReference type="ARBA" id="ARBA00004167"/>
    </source>
</evidence>
<dbReference type="PANTHER" id="PTHR33138:SF90">
    <property type="entry name" value="WALL-ASSOCIATED RECEPTOR KINASE GALACTURONAN-BINDING DOMAIN-CONTAINING PROTEIN"/>
    <property type="match status" value="1"/>
</dbReference>
<comment type="catalytic activity">
    <reaction evidence="8">
        <text>L-threonyl-[protein] + ATP = O-phospho-L-threonyl-[protein] + ADP + H(+)</text>
        <dbReference type="Rhea" id="RHEA:46608"/>
        <dbReference type="Rhea" id="RHEA-COMP:11060"/>
        <dbReference type="Rhea" id="RHEA-COMP:11605"/>
        <dbReference type="ChEBI" id="CHEBI:15378"/>
        <dbReference type="ChEBI" id="CHEBI:30013"/>
        <dbReference type="ChEBI" id="CHEBI:30616"/>
        <dbReference type="ChEBI" id="CHEBI:61977"/>
        <dbReference type="ChEBI" id="CHEBI:456216"/>
        <dbReference type="EC" id="2.7.11.1"/>
    </reaction>
</comment>
<organism evidence="13">
    <name type="scientific">Eucalyptus grandis</name>
    <name type="common">Flooded gum</name>
    <dbReference type="NCBI Taxonomy" id="71139"/>
    <lineage>
        <taxon>Eukaryota</taxon>
        <taxon>Viridiplantae</taxon>
        <taxon>Streptophyta</taxon>
        <taxon>Embryophyta</taxon>
        <taxon>Tracheophyta</taxon>
        <taxon>Spermatophyta</taxon>
        <taxon>Magnoliopsida</taxon>
        <taxon>eudicotyledons</taxon>
        <taxon>Gunneridae</taxon>
        <taxon>Pentapetalae</taxon>
        <taxon>rosids</taxon>
        <taxon>malvids</taxon>
        <taxon>Myrtales</taxon>
        <taxon>Myrtaceae</taxon>
        <taxon>Myrtoideae</taxon>
        <taxon>Eucalypteae</taxon>
        <taxon>Eucalyptus</taxon>
    </lineage>
</organism>
<feature type="domain" description="Wall-associated receptor kinase galacturonan-binding" evidence="11">
    <location>
        <begin position="32"/>
        <end position="95"/>
    </location>
</feature>
<keyword evidence="4 10" id="KW-0732">Signal</keyword>
<keyword evidence="3" id="KW-0812">Transmembrane</keyword>
<comment type="subcellular location">
    <subcellularLocation>
        <location evidence="1">Membrane</location>
        <topology evidence="1">Single-pass membrane protein</topology>
    </subcellularLocation>
</comment>
<evidence type="ECO:0000256" key="7">
    <source>
        <dbReference type="ARBA" id="ARBA00023180"/>
    </source>
</evidence>
<evidence type="ECO:0000256" key="2">
    <source>
        <dbReference type="ARBA" id="ARBA00012513"/>
    </source>
</evidence>
<reference evidence="13" key="1">
    <citation type="submission" date="2013-07" db="EMBL/GenBank/DDBJ databases">
        <title>The genome of Eucalyptus grandis.</title>
        <authorList>
            <person name="Schmutz J."/>
            <person name="Hayes R."/>
            <person name="Myburg A."/>
            <person name="Tuskan G."/>
            <person name="Grattapaglia D."/>
            <person name="Rokhsar D.S."/>
        </authorList>
    </citation>
    <scope>NUCLEOTIDE SEQUENCE</scope>
    <source>
        <tissue evidence="13">Leaf extractions</tissue>
    </source>
</reference>
<dbReference type="InParanoid" id="A0A059BTN6"/>
<keyword evidence="5" id="KW-1133">Transmembrane helix</keyword>
<evidence type="ECO:0000313" key="13">
    <source>
        <dbReference type="EMBL" id="KCW69316.1"/>
    </source>
</evidence>
<evidence type="ECO:0000256" key="6">
    <source>
        <dbReference type="ARBA" id="ARBA00023136"/>
    </source>
</evidence>
<dbReference type="STRING" id="71139.A0A059BTN6"/>
<evidence type="ECO:0000256" key="10">
    <source>
        <dbReference type="SAM" id="SignalP"/>
    </source>
</evidence>
<dbReference type="Pfam" id="PF13947">
    <property type="entry name" value="GUB_WAK_bind"/>
    <property type="match status" value="1"/>
</dbReference>
<gene>
    <name evidence="13" type="ORF">EUGRSUZ_F02804</name>
</gene>
<dbReference type="eggNOG" id="KOG1187">
    <property type="taxonomic scope" value="Eukaryota"/>
</dbReference>
<comment type="catalytic activity">
    <reaction evidence="9">
        <text>L-seryl-[protein] + ATP = O-phospho-L-seryl-[protein] + ADP + H(+)</text>
        <dbReference type="Rhea" id="RHEA:17989"/>
        <dbReference type="Rhea" id="RHEA-COMP:9863"/>
        <dbReference type="Rhea" id="RHEA-COMP:11604"/>
        <dbReference type="ChEBI" id="CHEBI:15378"/>
        <dbReference type="ChEBI" id="CHEBI:29999"/>
        <dbReference type="ChEBI" id="CHEBI:30616"/>
        <dbReference type="ChEBI" id="CHEBI:83421"/>
        <dbReference type="ChEBI" id="CHEBI:456216"/>
        <dbReference type="EC" id="2.7.11.1"/>
    </reaction>
</comment>
<feature type="signal peptide" evidence="10">
    <location>
        <begin position="1"/>
        <end position="22"/>
    </location>
</feature>